<keyword evidence="5 7" id="KW-1133">Transmembrane helix</keyword>
<feature type="transmembrane region" description="Helical" evidence="7">
    <location>
        <begin position="211"/>
        <end position="233"/>
    </location>
</feature>
<keyword evidence="6 7" id="KW-0472">Membrane</keyword>
<dbReference type="GO" id="GO:0005886">
    <property type="term" value="C:plasma membrane"/>
    <property type="evidence" value="ECO:0007669"/>
    <property type="project" value="UniProtKB-SubCell"/>
</dbReference>
<keyword evidence="10" id="KW-1185">Reference proteome</keyword>
<comment type="subcellular location">
    <subcellularLocation>
        <location evidence="1">Cell membrane</location>
        <topology evidence="1">Multi-pass membrane protein</topology>
    </subcellularLocation>
</comment>
<feature type="transmembrane region" description="Helical" evidence="7">
    <location>
        <begin position="159"/>
        <end position="175"/>
    </location>
</feature>
<dbReference type="Pfam" id="PF01757">
    <property type="entry name" value="Acyl_transf_3"/>
    <property type="match status" value="1"/>
</dbReference>
<dbReference type="GO" id="GO:0016413">
    <property type="term" value="F:O-acetyltransferase activity"/>
    <property type="evidence" value="ECO:0007669"/>
    <property type="project" value="TreeGrafter"/>
</dbReference>
<evidence type="ECO:0000256" key="7">
    <source>
        <dbReference type="SAM" id="Phobius"/>
    </source>
</evidence>
<evidence type="ECO:0000259" key="8">
    <source>
        <dbReference type="Pfam" id="PF01757"/>
    </source>
</evidence>
<evidence type="ECO:0000313" key="10">
    <source>
        <dbReference type="Proteomes" id="UP000219559"/>
    </source>
</evidence>
<sequence>MRNLKPKKFLWSFHYFRAFAILNIFLVHVWRLPYASIEVSNWFPSIVETIFHGSTIYFIFISGFLTKHLSQTFKIRPYFITKFKKVLFPYVILTCIFFLIFKLFPNPYSYFPNSGLSVLLNYLINGNLFVHFWYIPFVCLIFLITPILLKIPNEFFKKLLPIIILLPLFGTRTGTDISIGQYLYFLPAYLLGMYVSMNKEKTLRLLVKKSALFYISLGFSTITLLLIGLRIIPISNSNIIEGLFYIQKISVIGIILPILEKKQYTKRPFMNLLANTSFAIYFLHYPLARALQIPFFWILTHKIPEFLWIPTSILYCLFVLLICLVVILLTKKIGGKYSKFLIGY</sequence>
<reference evidence="9 10" key="1">
    <citation type="submission" date="2017-04" db="EMBL/GenBank/DDBJ databases">
        <title>A new member of the family Flavobacteriaceae isolated from ascidians.</title>
        <authorList>
            <person name="Chen L."/>
        </authorList>
    </citation>
    <scope>NUCLEOTIDE SEQUENCE [LARGE SCALE GENOMIC DNA]</scope>
    <source>
        <strain evidence="9 10">HQA918</strain>
    </source>
</reference>
<feature type="transmembrane region" description="Helical" evidence="7">
    <location>
        <begin position="42"/>
        <end position="65"/>
    </location>
</feature>
<keyword evidence="4 7" id="KW-0812">Transmembrane</keyword>
<evidence type="ECO:0000256" key="5">
    <source>
        <dbReference type="ARBA" id="ARBA00022989"/>
    </source>
</evidence>
<comment type="similarity">
    <text evidence="2">Belongs to the acyltransferase 3 family.</text>
</comment>
<organism evidence="9 10">
    <name type="scientific">Sediminicola luteus</name>
    <dbReference type="NCBI Taxonomy" id="319238"/>
    <lineage>
        <taxon>Bacteria</taxon>
        <taxon>Pseudomonadati</taxon>
        <taxon>Bacteroidota</taxon>
        <taxon>Flavobacteriia</taxon>
        <taxon>Flavobacteriales</taxon>
        <taxon>Flavobacteriaceae</taxon>
        <taxon>Sediminicola</taxon>
    </lineage>
</organism>
<dbReference type="PANTHER" id="PTHR40074">
    <property type="entry name" value="O-ACETYLTRANSFERASE WECH"/>
    <property type="match status" value="1"/>
</dbReference>
<feature type="transmembrane region" description="Helical" evidence="7">
    <location>
        <begin position="12"/>
        <end position="30"/>
    </location>
</feature>
<feature type="domain" description="Acyltransferase 3" evidence="8">
    <location>
        <begin position="12"/>
        <end position="326"/>
    </location>
</feature>
<feature type="transmembrane region" description="Helical" evidence="7">
    <location>
        <begin position="306"/>
        <end position="329"/>
    </location>
</feature>
<dbReference type="AlphaFoldDB" id="A0A2A4G2E8"/>
<keyword evidence="3" id="KW-1003">Cell membrane</keyword>
<dbReference type="OrthoDB" id="7579632at2"/>
<evidence type="ECO:0000256" key="1">
    <source>
        <dbReference type="ARBA" id="ARBA00004651"/>
    </source>
</evidence>
<dbReference type="GO" id="GO:0009246">
    <property type="term" value="P:enterobacterial common antigen biosynthetic process"/>
    <property type="evidence" value="ECO:0007669"/>
    <property type="project" value="TreeGrafter"/>
</dbReference>
<evidence type="ECO:0000256" key="4">
    <source>
        <dbReference type="ARBA" id="ARBA00022692"/>
    </source>
</evidence>
<accession>A0A2A4G2E8</accession>
<evidence type="ECO:0000256" key="6">
    <source>
        <dbReference type="ARBA" id="ARBA00023136"/>
    </source>
</evidence>
<dbReference type="Proteomes" id="UP000219559">
    <property type="component" value="Unassembled WGS sequence"/>
</dbReference>
<proteinExistence type="inferred from homology"/>
<evidence type="ECO:0000313" key="9">
    <source>
        <dbReference type="EMBL" id="PCE62603.1"/>
    </source>
</evidence>
<feature type="transmembrane region" description="Helical" evidence="7">
    <location>
        <begin position="86"/>
        <end position="104"/>
    </location>
</feature>
<feature type="transmembrane region" description="Helical" evidence="7">
    <location>
        <begin position="239"/>
        <end position="259"/>
    </location>
</feature>
<feature type="transmembrane region" description="Helical" evidence="7">
    <location>
        <begin position="280"/>
        <end position="300"/>
    </location>
</feature>
<comment type="caution">
    <text evidence="9">The sequence shown here is derived from an EMBL/GenBank/DDBJ whole genome shotgun (WGS) entry which is preliminary data.</text>
</comment>
<dbReference type="InterPro" id="IPR002656">
    <property type="entry name" value="Acyl_transf_3_dom"/>
</dbReference>
<dbReference type="EMBL" id="NBWU01000008">
    <property type="protein sequence ID" value="PCE62603.1"/>
    <property type="molecule type" value="Genomic_DNA"/>
</dbReference>
<evidence type="ECO:0000256" key="2">
    <source>
        <dbReference type="ARBA" id="ARBA00007400"/>
    </source>
</evidence>
<name>A0A2A4G2E8_9FLAO</name>
<protein>
    <recommendedName>
        <fullName evidence="8">Acyltransferase 3 domain-containing protein</fullName>
    </recommendedName>
</protein>
<gene>
    <name evidence="9" type="ORF">B7P33_18395</name>
</gene>
<feature type="transmembrane region" description="Helical" evidence="7">
    <location>
        <begin position="124"/>
        <end position="147"/>
    </location>
</feature>
<feature type="transmembrane region" description="Helical" evidence="7">
    <location>
        <begin position="181"/>
        <end position="199"/>
    </location>
</feature>
<dbReference type="PANTHER" id="PTHR40074:SF2">
    <property type="entry name" value="O-ACETYLTRANSFERASE WECH"/>
    <property type="match status" value="1"/>
</dbReference>
<evidence type="ECO:0000256" key="3">
    <source>
        <dbReference type="ARBA" id="ARBA00022475"/>
    </source>
</evidence>